<comment type="subcellular location">
    <subcellularLocation>
        <location evidence="1">Golgi apparatus membrane</location>
    </subcellularLocation>
</comment>
<dbReference type="InterPro" id="IPR029044">
    <property type="entry name" value="Nucleotide-diphossugar_trans"/>
</dbReference>
<evidence type="ECO:0000256" key="2">
    <source>
        <dbReference type="ARBA" id="ARBA00022676"/>
    </source>
</evidence>
<dbReference type="PANTHER" id="PTHR32044:SF44">
    <property type="entry name" value="XYLOGLUCAN GLYCOSYLTRANSFERASE 12-RELATED"/>
    <property type="match status" value="1"/>
</dbReference>
<dbReference type="AlphaFoldDB" id="A0ABD1S5H5"/>
<name>A0ABD1S5H5_9LAMI</name>
<sequence>MSPDLLSRRSCPPAEEAKHESHKNKRKYHMGFDQDGMSCSTSPVLGQCVYVLLFIQSLDRLILCLGCFWVKFKKIKPVCKQELVDLESGDGDGYFHMCNEKEVYQQSIAAVCNLDWPKGKLFIQILDDSDDPTTQS</sequence>
<dbReference type="GO" id="GO:0016757">
    <property type="term" value="F:glycosyltransferase activity"/>
    <property type="evidence" value="ECO:0007669"/>
    <property type="project" value="UniProtKB-KW"/>
</dbReference>
<comment type="caution">
    <text evidence="9">The sequence shown here is derived from an EMBL/GenBank/DDBJ whole genome shotgun (WGS) entry which is preliminary data.</text>
</comment>
<keyword evidence="5" id="KW-1133">Transmembrane helix</keyword>
<evidence type="ECO:0000256" key="5">
    <source>
        <dbReference type="ARBA" id="ARBA00022989"/>
    </source>
</evidence>
<evidence type="ECO:0000256" key="3">
    <source>
        <dbReference type="ARBA" id="ARBA00022679"/>
    </source>
</evidence>
<feature type="region of interest" description="Disordered" evidence="8">
    <location>
        <begin position="1"/>
        <end position="23"/>
    </location>
</feature>
<keyword evidence="3" id="KW-0808">Transferase</keyword>
<dbReference type="PANTHER" id="PTHR32044">
    <property type="entry name" value="GLUCOMANNAN 4-BETA-MANNOSYLTRANSFERASE 9"/>
    <property type="match status" value="1"/>
</dbReference>
<dbReference type="Proteomes" id="UP001604277">
    <property type="component" value="Unassembled WGS sequence"/>
</dbReference>
<evidence type="ECO:0000256" key="6">
    <source>
        <dbReference type="ARBA" id="ARBA00023034"/>
    </source>
</evidence>
<organism evidence="9 10">
    <name type="scientific">Forsythia ovata</name>
    <dbReference type="NCBI Taxonomy" id="205694"/>
    <lineage>
        <taxon>Eukaryota</taxon>
        <taxon>Viridiplantae</taxon>
        <taxon>Streptophyta</taxon>
        <taxon>Embryophyta</taxon>
        <taxon>Tracheophyta</taxon>
        <taxon>Spermatophyta</taxon>
        <taxon>Magnoliopsida</taxon>
        <taxon>eudicotyledons</taxon>
        <taxon>Gunneridae</taxon>
        <taxon>Pentapetalae</taxon>
        <taxon>asterids</taxon>
        <taxon>lamiids</taxon>
        <taxon>Lamiales</taxon>
        <taxon>Oleaceae</taxon>
        <taxon>Forsythieae</taxon>
        <taxon>Forsythia</taxon>
    </lineage>
</organism>
<dbReference type="Gene3D" id="3.90.550.10">
    <property type="entry name" value="Spore Coat Polysaccharide Biosynthesis Protein SpsA, Chain A"/>
    <property type="match status" value="1"/>
</dbReference>
<evidence type="ECO:0000256" key="7">
    <source>
        <dbReference type="ARBA" id="ARBA00023136"/>
    </source>
</evidence>
<keyword evidence="2" id="KW-0328">Glycosyltransferase</keyword>
<dbReference type="GO" id="GO:0000139">
    <property type="term" value="C:Golgi membrane"/>
    <property type="evidence" value="ECO:0007669"/>
    <property type="project" value="UniProtKB-SubCell"/>
</dbReference>
<proteinExistence type="predicted"/>
<protein>
    <submittedName>
        <fullName evidence="9">Xyloglucan 6-xylosyltransferase</fullName>
    </submittedName>
</protein>
<evidence type="ECO:0000256" key="1">
    <source>
        <dbReference type="ARBA" id="ARBA00004394"/>
    </source>
</evidence>
<evidence type="ECO:0000256" key="8">
    <source>
        <dbReference type="SAM" id="MobiDB-lite"/>
    </source>
</evidence>
<reference evidence="10" key="1">
    <citation type="submission" date="2024-07" db="EMBL/GenBank/DDBJ databases">
        <title>Two chromosome-level genome assemblies of Korean endemic species Abeliophyllum distichum and Forsythia ovata (Oleaceae).</title>
        <authorList>
            <person name="Jang H."/>
        </authorList>
    </citation>
    <scope>NUCLEOTIDE SEQUENCE [LARGE SCALE GENOMIC DNA]</scope>
</reference>
<keyword evidence="7" id="KW-0472">Membrane</keyword>
<gene>
    <name evidence="9" type="ORF">Fot_39687</name>
</gene>
<keyword evidence="6" id="KW-0333">Golgi apparatus</keyword>
<evidence type="ECO:0000256" key="4">
    <source>
        <dbReference type="ARBA" id="ARBA00022692"/>
    </source>
</evidence>
<dbReference type="EMBL" id="JBFOLJ010000011">
    <property type="protein sequence ID" value="KAL2495930.1"/>
    <property type="molecule type" value="Genomic_DNA"/>
</dbReference>
<keyword evidence="4" id="KW-0812">Transmembrane</keyword>
<evidence type="ECO:0000313" key="9">
    <source>
        <dbReference type="EMBL" id="KAL2495930.1"/>
    </source>
</evidence>
<keyword evidence="10" id="KW-1185">Reference proteome</keyword>
<evidence type="ECO:0000313" key="10">
    <source>
        <dbReference type="Proteomes" id="UP001604277"/>
    </source>
</evidence>
<accession>A0ABD1S5H5</accession>